<proteinExistence type="predicted"/>
<evidence type="ECO:0000313" key="3">
    <source>
        <dbReference type="Proteomes" id="UP000683511"/>
    </source>
</evidence>
<feature type="transmembrane region" description="Helical" evidence="1">
    <location>
        <begin position="12"/>
        <end position="36"/>
    </location>
</feature>
<dbReference type="KEGG" id="rsin:B6N60_01698"/>
<name>A0A975Y4B5_9NOST</name>
<evidence type="ECO:0000313" key="2">
    <source>
        <dbReference type="EMBL" id="QXE23010.1"/>
    </source>
</evidence>
<dbReference type="EMBL" id="CP021056">
    <property type="protein sequence ID" value="QXE23010.1"/>
    <property type="molecule type" value="Genomic_DNA"/>
</dbReference>
<keyword evidence="1" id="KW-0472">Membrane</keyword>
<keyword evidence="1" id="KW-0812">Transmembrane</keyword>
<protein>
    <submittedName>
        <fullName evidence="2">Uncharacterized protein</fullName>
    </submittedName>
</protein>
<reference evidence="2" key="1">
    <citation type="submission" date="2017-04" db="EMBL/GenBank/DDBJ databases">
        <title>Genome deletions in a multicellular cyanobacterial endosymbiont for morphological adaptation in marine diatoms.</title>
        <authorList>
            <person name="Wang Y."/>
            <person name="Gao H."/>
            <person name="Li R."/>
            <person name="Xu X."/>
        </authorList>
    </citation>
    <scope>NUCLEOTIDE SEQUENCE</scope>
    <source>
        <strain evidence="2">FACHB 800</strain>
    </source>
</reference>
<keyword evidence="1" id="KW-1133">Transmembrane helix</keyword>
<organism evidence="2 3">
    <name type="scientific">Richelia sinica FACHB-800</name>
    <dbReference type="NCBI Taxonomy" id="1357546"/>
    <lineage>
        <taxon>Bacteria</taxon>
        <taxon>Bacillati</taxon>
        <taxon>Cyanobacteriota</taxon>
        <taxon>Cyanophyceae</taxon>
        <taxon>Nostocales</taxon>
        <taxon>Nostocaceae</taxon>
        <taxon>Richelia</taxon>
    </lineage>
</organism>
<accession>A0A975Y4B5</accession>
<dbReference type="Proteomes" id="UP000683511">
    <property type="component" value="Chromosome"/>
</dbReference>
<keyword evidence="3" id="KW-1185">Reference proteome</keyword>
<dbReference type="AlphaFoldDB" id="A0A975Y4B5"/>
<gene>
    <name evidence="2" type="ORF">B6N60_01698</name>
</gene>
<evidence type="ECO:0000256" key="1">
    <source>
        <dbReference type="SAM" id="Phobius"/>
    </source>
</evidence>
<sequence length="85" mass="9137">MGVGIGDIVGVGVGLGLAGFVWASKLFVVVVAWYSLGINTKVVIPKKAAKVTGDNNRIFLLIFNSDIQLFCSNNKADLSGYRYKK</sequence>